<feature type="transmembrane region" description="Helical" evidence="2">
    <location>
        <begin position="322"/>
        <end position="343"/>
    </location>
</feature>
<protein>
    <recommendedName>
        <fullName evidence="5">X-X-X-Leu-X-X-Gly heptad repeat-containing protein</fullName>
    </recommendedName>
</protein>
<name>A0ABN4CE55_9CORY</name>
<reference evidence="4" key="1">
    <citation type="submission" date="2013-02" db="EMBL/GenBank/DDBJ databases">
        <title>The complete genome sequence of Corynebacterium casei LMG S-19264 (=DSM 44701).</title>
        <authorList>
            <person name="Ruckert C."/>
            <person name="Albersmeier A."/>
            <person name="Kalinowski J."/>
        </authorList>
    </citation>
    <scope>NUCLEOTIDE SEQUENCE [LARGE SCALE GENOMIC DNA]</scope>
    <source>
        <strain evidence="4">LMG S-19264</strain>
    </source>
</reference>
<feature type="transmembrane region" description="Helical" evidence="2">
    <location>
        <begin position="350"/>
        <end position="372"/>
    </location>
</feature>
<dbReference type="Gene3D" id="1.10.287.950">
    <property type="entry name" value="Methyl-accepting chemotaxis protein"/>
    <property type="match status" value="1"/>
</dbReference>
<feature type="transmembrane region" description="Helical" evidence="2">
    <location>
        <begin position="21"/>
        <end position="43"/>
    </location>
</feature>
<evidence type="ECO:0000256" key="2">
    <source>
        <dbReference type="SAM" id="Phobius"/>
    </source>
</evidence>
<feature type="transmembrane region" description="Helical" evidence="2">
    <location>
        <begin position="378"/>
        <end position="398"/>
    </location>
</feature>
<dbReference type="InterPro" id="IPR023908">
    <property type="entry name" value="xxxLxxG_rpt"/>
</dbReference>
<proteinExistence type="predicted"/>
<keyword evidence="4" id="KW-1185">Reference proteome</keyword>
<dbReference type="Proteomes" id="UP000019226">
    <property type="component" value="Chromosome"/>
</dbReference>
<evidence type="ECO:0008006" key="5">
    <source>
        <dbReference type="Google" id="ProtNLM"/>
    </source>
</evidence>
<sequence length="517" mass="52960">MPIKALVVDKFSSMTSRTTRALWSLLLTVPIIVGAVFAFSTSWEPSQAWSSGEDATGAPADQVTAEDIVNARRAAGEAQSQAGFLVTGAEQLADGTSELREGADQLGPGVDQLVDGAQELTNGMTQLQAGTGQLGDGATELANAVDTAVNQVVGLGAVQGQLLEAVDAAEKDLEGVDTDDAKEIRSAIGDLKKQLENFDVGEEITGPLTELQDGSRELANQLEVPGYAYHDGVYSATEGSKQLLAGLQELQSGTGDLTGGSQELADGADRVKTMADLNKTKADAVQRALPAVQAPAAGEGAEEVDPELAAAEGETSGALSPVVAMLLAALVMLGGAALGWAWINRLGRPVITLTVGTIGLVAAGTMLLWLLGGSISPLGLVVGAVMMTLASLASTVMTRAVFARMGATPGLIATAVAGIVQVGLVGYVWKTATTGEVGTIWQVLADLTPLNWATTGLISAGNEGSATMLWTSAIVLAAIVIIGFVVAVITRKPQQVFEEPADPSDGQAREVEPVPAP</sequence>
<organism evidence="3 4">
    <name type="scientific">Corynebacterium casei LMG S-19264</name>
    <dbReference type="NCBI Taxonomy" id="1285583"/>
    <lineage>
        <taxon>Bacteria</taxon>
        <taxon>Bacillati</taxon>
        <taxon>Actinomycetota</taxon>
        <taxon>Actinomycetes</taxon>
        <taxon>Mycobacteriales</taxon>
        <taxon>Corynebacteriaceae</taxon>
        <taxon>Corynebacterium</taxon>
    </lineage>
</organism>
<accession>A0ABN4CE55</accession>
<gene>
    <name evidence="3" type="ORF">CCASEI_01645</name>
</gene>
<dbReference type="NCBIfam" id="TIGR03057">
    <property type="entry name" value="xxxLxxG_by_4"/>
    <property type="match status" value="4"/>
</dbReference>
<keyword evidence="2" id="KW-0472">Membrane</keyword>
<evidence type="ECO:0000313" key="4">
    <source>
        <dbReference type="Proteomes" id="UP000019226"/>
    </source>
</evidence>
<feature type="region of interest" description="Disordered" evidence="1">
    <location>
        <begin position="498"/>
        <end position="517"/>
    </location>
</feature>
<feature type="transmembrane region" description="Helical" evidence="2">
    <location>
        <begin position="469"/>
        <end position="489"/>
    </location>
</feature>
<dbReference type="EMBL" id="CP004350">
    <property type="protein sequence ID" value="AHI18914.1"/>
    <property type="molecule type" value="Genomic_DNA"/>
</dbReference>
<evidence type="ECO:0000256" key="1">
    <source>
        <dbReference type="SAM" id="MobiDB-lite"/>
    </source>
</evidence>
<feature type="compositionally biased region" description="Basic and acidic residues" evidence="1">
    <location>
        <begin position="507"/>
        <end position="517"/>
    </location>
</feature>
<feature type="transmembrane region" description="Helical" evidence="2">
    <location>
        <begin position="410"/>
        <end position="429"/>
    </location>
</feature>
<evidence type="ECO:0000313" key="3">
    <source>
        <dbReference type="EMBL" id="AHI18914.1"/>
    </source>
</evidence>
<keyword evidence="2" id="KW-0812">Transmembrane</keyword>
<dbReference type="SUPFAM" id="SSF58104">
    <property type="entry name" value="Methyl-accepting chemotaxis protein (MCP) signaling domain"/>
    <property type="match status" value="1"/>
</dbReference>
<keyword evidence="2" id="KW-1133">Transmembrane helix</keyword>